<gene>
    <name evidence="2" type="ORF">GCM10009663_66820</name>
</gene>
<organism evidence="2 3">
    <name type="scientific">Kitasatospora arboriphila</name>
    <dbReference type="NCBI Taxonomy" id="258052"/>
    <lineage>
        <taxon>Bacteria</taxon>
        <taxon>Bacillati</taxon>
        <taxon>Actinomycetota</taxon>
        <taxon>Actinomycetes</taxon>
        <taxon>Kitasatosporales</taxon>
        <taxon>Streptomycetaceae</taxon>
        <taxon>Kitasatospora</taxon>
    </lineage>
</organism>
<reference evidence="2 3" key="1">
    <citation type="journal article" date="2019" name="Int. J. Syst. Evol. Microbiol.">
        <title>The Global Catalogue of Microorganisms (GCM) 10K type strain sequencing project: providing services to taxonomists for standard genome sequencing and annotation.</title>
        <authorList>
            <consortium name="The Broad Institute Genomics Platform"/>
            <consortium name="The Broad Institute Genome Sequencing Center for Infectious Disease"/>
            <person name="Wu L."/>
            <person name="Ma J."/>
        </authorList>
    </citation>
    <scope>NUCLEOTIDE SEQUENCE [LARGE SCALE GENOMIC DNA]</scope>
    <source>
        <strain evidence="2 3">JCM 13002</strain>
    </source>
</reference>
<dbReference type="PANTHER" id="PTHR34847:SF1">
    <property type="entry name" value="NODULATION PROTEIN U"/>
    <property type="match status" value="1"/>
</dbReference>
<dbReference type="InterPro" id="IPR038152">
    <property type="entry name" value="Carbam_trans_C_sf"/>
</dbReference>
<keyword evidence="3" id="KW-1185">Reference proteome</keyword>
<evidence type="ECO:0000313" key="2">
    <source>
        <dbReference type="EMBL" id="GAA1117363.1"/>
    </source>
</evidence>
<evidence type="ECO:0000259" key="1">
    <source>
        <dbReference type="Pfam" id="PF16861"/>
    </source>
</evidence>
<dbReference type="Gene3D" id="3.90.870.20">
    <property type="entry name" value="Carbamoyltransferase, C-terminal domain"/>
    <property type="match status" value="1"/>
</dbReference>
<dbReference type="Gene3D" id="3.30.420.40">
    <property type="match status" value="1"/>
</dbReference>
<sequence>MAEHFLSAYLTPPGPGAVFSVRHDQNVALWRRDGDRVDLVRVWELERVSGQKHHFWPLYTEGRATDFLAALLAEEGLTPAEVTACWGTPGLPGDRPVPKPSGAEDFPVHSLAHLFSGILRDTRLFREEQIVGLAIDALPDYAQETRPNRYWYAGCVVKAGAVTFLPVESPGPLYTAAETVFGLEPGSLMALASASETSIAFDAEAGVRDVTFFGGSATQPWKAAHDLVREIVAEAERQLGGAAPDPALSAEDNLRSAVMKVVQRCCEAVAIRNVERLLEAGGIRAEDTHLATTGGYALNCPTNTLLMDRFGFRSLITPPCANDSGQGIGLGLLGLYGAGLLDGAELRIDSAYFGREVRDTEEALAEFAPWIASVTDFDPEQFVADVSDGVVAWVDGRAELGPRALGHRSLLGDPRSTKVKDLLNEYKRRQWWRPVAPMVMAEHAADWFACDRESPYMLEAVQVRPEVRALVPAIVHLDGSARHQTVTAASNPLLHRALDAFRAATGVPVLCNTSLNDKGEAVVDQAAEALNFCVRKGVAVLYLCGRRVALRTEPLPAAAAPTEPRPRALHHFAGQEDDRDALWQGWLDAGYTVEGMYHLSRSHELRAERELSTPERVNMLAAYRAAVDPSFSGLAENFRRTHGPGGSFVDPSTLTGAFGVINPLRRGR</sequence>
<dbReference type="PANTHER" id="PTHR34847">
    <property type="entry name" value="NODULATION PROTEIN U"/>
    <property type="match status" value="1"/>
</dbReference>
<dbReference type="InterPro" id="IPR031730">
    <property type="entry name" value="Carbam_trans_C"/>
</dbReference>
<protein>
    <recommendedName>
        <fullName evidence="1">Carbamoyltransferase C-terminal domain-containing protein</fullName>
    </recommendedName>
</protein>
<dbReference type="Proteomes" id="UP001499987">
    <property type="component" value="Unassembled WGS sequence"/>
</dbReference>
<dbReference type="EMBL" id="BAAALD010000103">
    <property type="protein sequence ID" value="GAA1117363.1"/>
    <property type="molecule type" value="Genomic_DNA"/>
</dbReference>
<dbReference type="RefSeq" id="WP_344627460.1">
    <property type="nucleotide sequence ID" value="NZ_BAAALD010000103.1"/>
</dbReference>
<evidence type="ECO:0000313" key="3">
    <source>
        <dbReference type="Proteomes" id="UP001499987"/>
    </source>
</evidence>
<proteinExistence type="predicted"/>
<comment type="caution">
    <text evidence="2">The sequence shown here is derived from an EMBL/GenBank/DDBJ whole genome shotgun (WGS) entry which is preliminary data.</text>
</comment>
<name>A0ABN1U617_9ACTN</name>
<dbReference type="InterPro" id="IPR051338">
    <property type="entry name" value="NodU/CmcH_Carbamoyltrnsfr"/>
</dbReference>
<dbReference type="Pfam" id="PF16861">
    <property type="entry name" value="Carbam_trans_C"/>
    <property type="match status" value="1"/>
</dbReference>
<accession>A0ABN1U617</accession>
<feature type="domain" description="Carbamoyltransferase C-terminal" evidence="1">
    <location>
        <begin position="388"/>
        <end position="543"/>
    </location>
</feature>